<sequence length="50" mass="5609">HAYHCNQVAQLFACHSTIKRSGRLYVPHRKDLTALNKPGPTCPGRHTKAK</sequence>
<name>A0A0H1BKV0_9EURO</name>
<keyword evidence="2" id="KW-1185">Reference proteome</keyword>
<dbReference type="AlphaFoldDB" id="A0A0H1BKV0"/>
<feature type="non-terminal residue" evidence="1">
    <location>
        <position position="1"/>
    </location>
</feature>
<dbReference type="Proteomes" id="UP000053573">
    <property type="component" value="Unassembled WGS sequence"/>
</dbReference>
<evidence type="ECO:0000313" key="1">
    <source>
        <dbReference type="EMBL" id="KLJ12159.1"/>
    </source>
</evidence>
<evidence type="ECO:0000313" key="2">
    <source>
        <dbReference type="Proteomes" id="UP000053573"/>
    </source>
</evidence>
<comment type="caution">
    <text evidence="1">The sequence shown here is derived from an EMBL/GenBank/DDBJ whole genome shotgun (WGS) entry which is preliminary data.</text>
</comment>
<reference evidence="2" key="1">
    <citation type="journal article" date="2015" name="PLoS Genet.">
        <title>The dynamic genome and transcriptome of the human fungal pathogen Blastomyces and close relative Emmonsia.</title>
        <authorList>
            <person name="Munoz J.F."/>
            <person name="Gauthier G.M."/>
            <person name="Desjardins C.A."/>
            <person name="Gallo J.E."/>
            <person name="Holder J."/>
            <person name="Sullivan T.D."/>
            <person name="Marty A.J."/>
            <person name="Carmen J.C."/>
            <person name="Chen Z."/>
            <person name="Ding L."/>
            <person name="Gujja S."/>
            <person name="Magrini V."/>
            <person name="Misas E."/>
            <person name="Mitreva M."/>
            <person name="Priest M."/>
            <person name="Saif S."/>
            <person name="Whiston E.A."/>
            <person name="Young S."/>
            <person name="Zeng Q."/>
            <person name="Goldman W.E."/>
            <person name="Mardis E.R."/>
            <person name="Taylor J.W."/>
            <person name="McEwen J.G."/>
            <person name="Clay O.K."/>
            <person name="Klein B.S."/>
            <person name="Cuomo C.A."/>
        </authorList>
    </citation>
    <scope>NUCLEOTIDE SEQUENCE [LARGE SCALE GENOMIC DNA]</scope>
    <source>
        <strain evidence="2">UAMH 139</strain>
    </source>
</reference>
<organism evidence="1 2">
    <name type="scientific">Blastomyces silverae</name>
    <dbReference type="NCBI Taxonomy" id="2060906"/>
    <lineage>
        <taxon>Eukaryota</taxon>
        <taxon>Fungi</taxon>
        <taxon>Dikarya</taxon>
        <taxon>Ascomycota</taxon>
        <taxon>Pezizomycotina</taxon>
        <taxon>Eurotiomycetes</taxon>
        <taxon>Eurotiomycetidae</taxon>
        <taxon>Onygenales</taxon>
        <taxon>Ajellomycetaceae</taxon>
        <taxon>Blastomyces</taxon>
    </lineage>
</organism>
<proteinExistence type="predicted"/>
<dbReference type="EMBL" id="LDEV01001147">
    <property type="protein sequence ID" value="KLJ12159.1"/>
    <property type="molecule type" value="Genomic_DNA"/>
</dbReference>
<gene>
    <name evidence="1" type="ORF">EMPG_09587</name>
</gene>
<protein>
    <submittedName>
        <fullName evidence="1">Uncharacterized protein</fullName>
    </submittedName>
</protein>
<accession>A0A0H1BKV0</accession>